<name>A0AC34PW97_9BILA</name>
<organism evidence="1 2">
    <name type="scientific">Panagrolaimus sp. JU765</name>
    <dbReference type="NCBI Taxonomy" id="591449"/>
    <lineage>
        <taxon>Eukaryota</taxon>
        <taxon>Metazoa</taxon>
        <taxon>Ecdysozoa</taxon>
        <taxon>Nematoda</taxon>
        <taxon>Chromadorea</taxon>
        <taxon>Rhabditida</taxon>
        <taxon>Tylenchina</taxon>
        <taxon>Panagrolaimomorpha</taxon>
        <taxon>Panagrolaimoidea</taxon>
        <taxon>Panagrolaimidae</taxon>
        <taxon>Panagrolaimus</taxon>
    </lineage>
</organism>
<accession>A0AC34PW97</accession>
<evidence type="ECO:0000313" key="1">
    <source>
        <dbReference type="Proteomes" id="UP000887576"/>
    </source>
</evidence>
<protein>
    <submittedName>
        <fullName evidence="2">Protein-tyrosine-phosphatase</fullName>
    </submittedName>
</protein>
<sequence length="1194" mass="136089">MLAPLHKIVFDQIHSGSVPTIPEKRAVIYFPSKDGALVGPPSNVRVQATSNASAVIQWDFDDTNGAADGFMIKYLHEPVIGQNGRDDTSHWRSQTVMDPKARHLEIVRLNAHKPYAFCVLTIKQSRLGQCSDPPITVDKLKPVFMVENLRVEYKTSQSVSLKWDYNGPQPIKFYLKQSGQKTYFNHHLEEKHLVAPGYEDKIDGNERSFMWSNLRPYMDYTFQIGVTSLKDGTVYWPKEVKVKTDPTGPPFLDIPEFLESRSPGTAQLKLKLATEEHGVISHYWVIVIPSNFSKDDVMNIDSLQLERLTAAVKPSSNLAPIAKKVRKSTIEADDSNEDEMVAEKVKRALEEEAVEAHEYVDDETKMMNSDGIDDDHVKLRVQRYVDPKKPLQGVYVAAQLESNEMRQMFRDERTFTLGDGKNYNGFTNHPLDPNGKYSVMMRAFAKGESNRKAFEYRAPMQEPATKLFTDSFPSEAFSIKGLNATLGKSGGSLWIIAPIICIFIIVCIIGMVMFCWFRSNKKSQRTNRHGSITKVALPTSGFLNSQMNEAAKLLTDAYGRPIPSAYEMNANTMMESSMVDMYPISNGHANTSGGNNYIPLPIHNAPNTQVVRGPIPIGELTLHIERLKMNKNELFVKEFECIDSGEHFTWEASTQVCNSSKNRYNNVVAYDHTRVRLSYTGEEGSDYINANFIDGYRKPKAYIATQGPMPETFADFWRMVWEQNAKTVVMLTKLKEGTRIKCDQYWPNKGRSIYGRIAVTLMDVLDLPHYTMRTIQIEHLDENIVREVKQMQYTAWPDHNVPDHPTPFLMFLKRVKALNQPENTPIICHCSAGIGRTGAFIAIDIMLDRLRFENTVDIFECVTSLRAQRFYMVQTDDQYIFIHDAVLDAAQSGSTEVPAGKLYQHMQRLLQVHGPEQVSDLDMEYRTLCSLKTLNSDCVTANMPVNRSKNRQSQVVPYDKSRVILEQIPSIEGSDYINASWVDGYRQRSAYIATQAPTNQTYEDFWRMLWENDSCIVVMLTKLRELGREKCIEYWPSDPPVVAVGNLNIEAIAEYNMNHYMLREFKVSDAMTGRTRTLRHFQFVDWPEQGVPVRAETFLDFVSQVHKTKSQFGVNGPICVHCFNGGGRTGVFIALATIIDRMNLEHVVDVFTTVKLLRTERPNMVETKDEYQFLWTAALEYLASYEFVSDSQIR</sequence>
<evidence type="ECO:0000313" key="2">
    <source>
        <dbReference type="WBParaSite" id="JU765_v2.g10568.t1"/>
    </source>
</evidence>
<dbReference type="WBParaSite" id="JU765_v2.g10568.t1">
    <property type="protein sequence ID" value="JU765_v2.g10568.t1"/>
    <property type="gene ID" value="JU765_v2.g10568"/>
</dbReference>
<reference evidence="2" key="1">
    <citation type="submission" date="2022-11" db="UniProtKB">
        <authorList>
            <consortium name="WormBaseParasite"/>
        </authorList>
    </citation>
    <scope>IDENTIFICATION</scope>
</reference>
<proteinExistence type="predicted"/>
<dbReference type="Proteomes" id="UP000887576">
    <property type="component" value="Unplaced"/>
</dbReference>